<gene>
    <name evidence="1" type="ORF">F2Q68_00008359</name>
</gene>
<dbReference type="EMBL" id="QGKW02000717">
    <property type="protein sequence ID" value="KAF2599091.1"/>
    <property type="molecule type" value="Genomic_DNA"/>
</dbReference>
<reference evidence="1" key="1">
    <citation type="submission" date="2019-12" db="EMBL/GenBank/DDBJ databases">
        <title>Genome sequencing and annotation of Brassica cretica.</title>
        <authorList>
            <person name="Studholme D.J."/>
            <person name="Sarris P.F."/>
        </authorList>
    </citation>
    <scope>NUCLEOTIDE SEQUENCE</scope>
    <source>
        <strain evidence="1">PFS-001/15</strain>
        <tissue evidence="1">Leaf</tissue>
    </source>
</reference>
<sequence length="390" mass="43104">MKTSRWRLNDENLDQMNVDGVLLVSERFEGVTELPGNLIYGLEGADVVHRLKEKELSLHGWAEIHFEGLILATGRAGEPPVCKIHNFMVREAFLEIPSLNDSLVAGLGGLVRLWLNHEFEGYNSPGASYPGNHPLCHLASGVGNINSLPQLLCDPSIHHFSFNPSEIIFQSPTESLHGWAEIHFEGLILATGRAGEPAVCKIHNFLVREAFLEIPSLNDSLVAGLGGLVRLWLNHGFEGYNSPGASYPGNHPLCRLATSGVGNINSLPQLLCDPSIHHFSFDPSEIIFQSPTEEAENHPLCRLGVSYPTTLSWKYQQPSASAVRPFDPPFLLIVGLVRHIKQHLELGISTAFRTCCATLQSTISHSIRLRSYLKVRLSDPSLFRAYQDLC</sequence>
<comment type="caution">
    <text evidence="1">The sequence shown here is derived from an EMBL/GenBank/DDBJ whole genome shotgun (WGS) entry which is preliminary data.</text>
</comment>
<accession>A0A8S9KZC9</accession>
<evidence type="ECO:0000313" key="1">
    <source>
        <dbReference type="EMBL" id="KAF2599091.1"/>
    </source>
</evidence>
<organism evidence="1 2">
    <name type="scientific">Brassica cretica</name>
    <name type="common">Mustard</name>
    <dbReference type="NCBI Taxonomy" id="69181"/>
    <lineage>
        <taxon>Eukaryota</taxon>
        <taxon>Viridiplantae</taxon>
        <taxon>Streptophyta</taxon>
        <taxon>Embryophyta</taxon>
        <taxon>Tracheophyta</taxon>
        <taxon>Spermatophyta</taxon>
        <taxon>Magnoliopsida</taxon>
        <taxon>eudicotyledons</taxon>
        <taxon>Gunneridae</taxon>
        <taxon>Pentapetalae</taxon>
        <taxon>rosids</taxon>
        <taxon>malvids</taxon>
        <taxon>Brassicales</taxon>
        <taxon>Brassicaceae</taxon>
        <taxon>Brassiceae</taxon>
        <taxon>Brassica</taxon>
    </lineage>
</organism>
<dbReference type="Proteomes" id="UP000712281">
    <property type="component" value="Unassembled WGS sequence"/>
</dbReference>
<dbReference type="AlphaFoldDB" id="A0A8S9KZC9"/>
<evidence type="ECO:0000313" key="2">
    <source>
        <dbReference type="Proteomes" id="UP000712281"/>
    </source>
</evidence>
<name>A0A8S9KZC9_BRACR</name>
<proteinExistence type="predicted"/>
<protein>
    <submittedName>
        <fullName evidence="1">Uncharacterized protein</fullName>
    </submittedName>
</protein>